<dbReference type="SUPFAM" id="SSF50685">
    <property type="entry name" value="Barwin-like endoglucanases"/>
    <property type="match status" value="1"/>
</dbReference>
<proteinExistence type="predicted"/>
<dbReference type="PANTHER" id="PTHR31836">
    <property type="match status" value="1"/>
</dbReference>
<organism evidence="4 5">
    <name type="scientific">Apiospora rasikravindrae</name>
    <dbReference type="NCBI Taxonomy" id="990691"/>
    <lineage>
        <taxon>Eukaryota</taxon>
        <taxon>Fungi</taxon>
        <taxon>Dikarya</taxon>
        <taxon>Ascomycota</taxon>
        <taxon>Pezizomycotina</taxon>
        <taxon>Sordariomycetes</taxon>
        <taxon>Xylariomycetidae</taxon>
        <taxon>Amphisphaeriales</taxon>
        <taxon>Apiosporaceae</taxon>
        <taxon>Apiospora</taxon>
    </lineage>
</organism>
<sequence>MKSTTFATALLASVAIAQPHGHARRHNHEKRDLVVEWATEWVTETVWVDDAATSTPAPTTTAAPAAKPTTSKAPDAQFFEPPQPSPSAPEVKPTVEAVKPVEPSPEPVPAPVTSSPPAPVVVPTTLIPAPKPSTVAPPPPPPPAPTTVVAPPPPVQTTAQAAPAPAPAPSAPSGGGSSSAQKFTGDITYYQPGMGSCGYDDSAPKGNVVAVSKDWFMKVGNGKTSYGVDQPANILCDKTITISAKGKTTQATIRDSCPGCAPGSIDVTEGAFTDLFGSLDVGRGQVTWWLNEPVTGA</sequence>
<gene>
    <name evidence="4" type="ORF">PG993_005158</name>
</gene>
<feature type="compositionally biased region" description="Low complexity" evidence="2">
    <location>
        <begin position="52"/>
        <end position="76"/>
    </location>
</feature>
<evidence type="ECO:0000256" key="2">
    <source>
        <dbReference type="SAM" id="MobiDB-lite"/>
    </source>
</evidence>
<evidence type="ECO:0000256" key="3">
    <source>
        <dbReference type="SAM" id="SignalP"/>
    </source>
</evidence>
<dbReference type="PRINTS" id="PR01217">
    <property type="entry name" value="PRICHEXTENSN"/>
</dbReference>
<accession>A0ABR1TET2</accession>
<feature type="signal peptide" evidence="3">
    <location>
        <begin position="1"/>
        <end position="17"/>
    </location>
</feature>
<dbReference type="PANTHER" id="PTHR31836:SF28">
    <property type="entry name" value="SRCR DOMAIN-CONTAINING PROTEIN-RELATED"/>
    <property type="match status" value="1"/>
</dbReference>
<dbReference type="EMBL" id="JAQQWK010000003">
    <property type="protein sequence ID" value="KAK8045134.1"/>
    <property type="molecule type" value="Genomic_DNA"/>
</dbReference>
<protein>
    <submittedName>
        <fullName evidence="4">RlpA-like double-psi beta-barrel-protein domain-containing protein-containing protein</fullName>
    </submittedName>
</protein>
<feature type="region of interest" description="Disordered" evidence="2">
    <location>
        <begin position="131"/>
        <end position="184"/>
    </location>
</feature>
<name>A0ABR1TET2_9PEZI</name>
<dbReference type="InterPro" id="IPR051477">
    <property type="entry name" value="Expansin_CellWall"/>
</dbReference>
<reference evidence="4 5" key="1">
    <citation type="submission" date="2023-01" db="EMBL/GenBank/DDBJ databases">
        <title>Analysis of 21 Apiospora genomes using comparative genomics revels a genus with tremendous synthesis potential of carbohydrate active enzymes and secondary metabolites.</title>
        <authorList>
            <person name="Sorensen T."/>
        </authorList>
    </citation>
    <scope>NUCLEOTIDE SEQUENCE [LARGE SCALE GENOMIC DNA]</scope>
    <source>
        <strain evidence="4 5">CBS 33761</strain>
    </source>
</reference>
<keyword evidence="1 3" id="KW-0732">Signal</keyword>
<feature type="compositionally biased region" description="Pro residues" evidence="2">
    <location>
        <begin position="131"/>
        <end position="155"/>
    </location>
</feature>
<keyword evidence="5" id="KW-1185">Reference proteome</keyword>
<dbReference type="Proteomes" id="UP001444661">
    <property type="component" value="Unassembled WGS sequence"/>
</dbReference>
<evidence type="ECO:0000313" key="5">
    <source>
        <dbReference type="Proteomes" id="UP001444661"/>
    </source>
</evidence>
<evidence type="ECO:0000313" key="4">
    <source>
        <dbReference type="EMBL" id="KAK8045134.1"/>
    </source>
</evidence>
<feature type="chain" id="PRO_5045363235" evidence="3">
    <location>
        <begin position="18"/>
        <end position="297"/>
    </location>
</feature>
<comment type="caution">
    <text evidence="4">The sequence shown here is derived from an EMBL/GenBank/DDBJ whole genome shotgun (WGS) entry which is preliminary data.</text>
</comment>
<dbReference type="CDD" id="cd22191">
    <property type="entry name" value="DPBB_RlpA_EXP_N-like"/>
    <property type="match status" value="1"/>
</dbReference>
<dbReference type="InterPro" id="IPR036908">
    <property type="entry name" value="RlpA-like_sf"/>
</dbReference>
<dbReference type="Gene3D" id="2.40.40.10">
    <property type="entry name" value="RlpA-like domain"/>
    <property type="match status" value="1"/>
</dbReference>
<feature type="compositionally biased region" description="Pro residues" evidence="2">
    <location>
        <begin position="102"/>
        <end position="117"/>
    </location>
</feature>
<evidence type="ECO:0000256" key="1">
    <source>
        <dbReference type="ARBA" id="ARBA00022729"/>
    </source>
</evidence>
<feature type="region of interest" description="Disordered" evidence="2">
    <location>
        <begin position="52"/>
        <end position="117"/>
    </location>
</feature>